<sequence length="238" mass="26537">MFSPFFLLQELQEEGQVIKVGGLGVRWVLRQHADSWLLTVNPKQWSQTRYSSERQEEHNIPFIRKRSRTEVRQEAEEPPAKTMAAGEQGGEDARVPGGSASGEPTEEEQLDRGANSDEEGGTPSPSPPPPEGGEQATVETEGRRDVRKSRRIQEQSRDDGGEDAAGADPKAENVSFISRPWRMVDGNLNRQVCKGMLEAILYHVMYRPGLTQQALVEHYKHVLQPMAVLDLVQVNGGR</sequence>
<dbReference type="EMBL" id="SRLO01019405">
    <property type="protein sequence ID" value="TNN23201.1"/>
    <property type="molecule type" value="Genomic_DNA"/>
</dbReference>
<dbReference type="AlphaFoldDB" id="A0A4Z2E3B7"/>
<feature type="compositionally biased region" description="Basic and acidic residues" evidence="1">
    <location>
        <begin position="68"/>
        <end position="79"/>
    </location>
</feature>
<evidence type="ECO:0000256" key="1">
    <source>
        <dbReference type="SAM" id="MobiDB-lite"/>
    </source>
</evidence>
<keyword evidence="3" id="KW-1185">Reference proteome</keyword>
<dbReference type="InterPro" id="IPR044210">
    <property type="entry name" value="Tfc3-like"/>
</dbReference>
<name>A0A4Z2E3B7_9TELE</name>
<dbReference type="GO" id="GO:0003677">
    <property type="term" value="F:DNA binding"/>
    <property type="evidence" value="ECO:0007669"/>
    <property type="project" value="InterPro"/>
</dbReference>
<reference evidence="2 3" key="1">
    <citation type="submission" date="2019-03" db="EMBL/GenBank/DDBJ databases">
        <title>First draft genome of Liparis tanakae, snailfish: a comprehensive survey of snailfish specific genes.</title>
        <authorList>
            <person name="Kim W."/>
            <person name="Song I."/>
            <person name="Jeong J.-H."/>
            <person name="Kim D."/>
            <person name="Kim S."/>
            <person name="Ryu S."/>
            <person name="Song J.Y."/>
            <person name="Lee S.K."/>
        </authorList>
    </citation>
    <scope>NUCLEOTIDE SEQUENCE [LARGE SCALE GENOMIC DNA]</scope>
    <source>
        <tissue evidence="2">Muscle</tissue>
    </source>
</reference>
<gene>
    <name evidence="2" type="primary">GTF3C1_1</name>
    <name evidence="2" type="ORF">EYF80_066681</name>
</gene>
<dbReference type="GO" id="GO:0006384">
    <property type="term" value="P:transcription initiation at RNA polymerase III promoter"/>
    <property type="evidence" value="ECO:0007669"/>
    <property type="project" value="InterPro"/>
</dbReference>
<dbReference type="GO" id="GO:0000127">
    <property type="term" value="C:transcription factor TFIIIC complex"/>
    <property type="evidence" value="ECO:0007669"/>
    <property type="project" value="InterPro"/>
</dbReference>
<dbReference type="GO" id="GO:0042791">
    <property type="term" value="P:5S class rRNA transcription by RNA polymerase III"/>
    <property type="evidence" value="ECO:0007669"/>
    <property type="project" value="TreeGrafter"/>
</dbReference>
<comment type="caution">
    <text evidence="2">The sequence shown here is derived from an EMBL/GenBank/DDBJ whole genome shotgun (WGS) entry which is preliminary data.</text>
</comment>
<protein>
    <submittedName>
        <fullName evidence="2">General transcription factor 3C polypeptide 1</fullName>
    </submittedName>
</protein>
<evidence type="ECO:0000313" key="2">
    <source>
        <dbReference type="EMBL" id="TNN23201.1"/>
    </source>
</evidence>
<dbReference type="OrthoDB" id="8964023at2759"/>
<accession>A0A4Z2E3B7</accession>
<feature type="region of interest" description="Disordered" evidence="1">
    <location>
        <begin position="44"/>
        <end position="171"/>
    </location>
</feature>
<organism evidence="2 3">
    <name type="scientific">Liparis tanakae</name>
    <name type="common">Tanaka's snailfish</name>
    <dbReference type="NCBI Taxonomy" id="230148"/>
    <lineage>
        <taxon>Eukaryota</taxon>
        <taxon>Metazoa</taxon>
        <taxon>Chordata</taxon>
        <taxon>Craniata</taxon>
        <taxon>Vertebrata</taxon>
        <taxon>Euteleostomi</taxon>
        <taxon>Actinopterygii</taxon>
        <taxon>Neopterygii</taxon>
        <taxon>Teleostei</taxon>
        <taxon>Neoteleostei</taxon>
        <taxon>Acanthomorphata</taxon>
        <taxon>Eupercaria</taxon>
        <taxon>Perciformes</taxon>
        <taxon>Cottioidei</taxon>
        <taxon>Cottales</taxon>
        <taxon>Liparidae</taxon>
        <taxon>Liparis</taxon>
    </lineage>
</organism>
<dbReference type="PANTHER" id="PTHR15180:SF1">
    <property type="entry name" value="GENERAL TRANSCRIPTION FACTOR 3C POLYPEPTIDE 1"/>
    <property type="match status" value="1"/>
</dbReference>
<evidence type="ECO:0000313" key="3">
    <source>
        <dbReference type="Proteomes" id="UP000314294"/>
    </source>
</evidence>
<proteinExistence type="predicted"/>
<dbReference type="PANTHER" id="PTHR15180">
    <property type="entry name" value="GENERAL TRANSCRIPTION FACTOR 3C POLYPEPTIDE 1"/>
    <property type="match status" value="1"/>
</dbReference>
<dbReference type="Proteomes" id="UP000314294">
    <property type="component" value="Unassembled WGS sequence"/>
</dbReference>